<organism evidence="1 3">
    <name type="scientific">Methylobacterium oxalidis</name>
    <dbReference type="NCBI Taxonomy" id="944322"/>
    <lineage>
        <taxon>Bacteria</taxon>
        <taxon>Pseudomonadati</taxon>
        <taxon>Pseudomonadota</taxon>
        <taxon>Alphaproteobacteria</taxon>
        <taxon>Hyphomicrobiales</taxon>
        <taxon>Methylobacteriaceae</taxon>
        <taxon>Methylobacterium</taxon>
    </lineage>
</organism>
<gene>
    <name evidence="2" type="ORF">GCM10007888_13190</name>
    <name evidence="1" type="ORF">MOX02_48580</name>
</gene>
<reference evidence="2" key="1">
    <citation type="journal article" date="2014" name="Int. J. Syst. Evol. Microbiol.">
        <title>Complete genome of a new Firmicutes species belonging to the dominant human colonic microbiota ('Ruminococcus bicirculans') reveals two chromosomes and a selective capacity to utilize plant glucans.</title>
        <authorList>
            <consortium name="NISC Comparative Sequencing Program"/>
            <person name="Wegmann U."/>
            <person name="Louis P."/>
            <person name="Goesmann A."/>
            <person name="Henrissat B."/>
            <person name="Duncan S.H."/>
            <person name="Flint H.J."/>
        </authorList>
    </citation>
    <scope>NUCLEOTIDE SEQUENCE</scope>
    <source>
        <strain evidence="2">NBRC 107715</strain>
    </source>
</reference>
<evidence type="ECO:0000313" key="3">
    <source>
        <dbReference type="Proteomes" id="UP000321960"/>
    </source>
</evidence>
<evidence type="ECO:0000313" key="2">
    <source>
        <dbReference type="EMBL" id="GLS62938.1"/>
    </source>
</evidence>
<dbReference type="EMBL" id="BJZU01000124">
    <property type="protein sequence ID" value="GEP06820.1"/>
    <property type="molecule type" value="Genomic_DNA"/>
</dbReference>
<evidence type="ECO:0000313" key="1">
    <source>
        <dbReference type="EMBL" id="GEP06820.1"/>
    </source>
</evidence>
<keyword evidence="4" id="KW-1185">Reference proteome</keyword>
<reference evidence="2" key="4">
    <citation type="submission" date="2023-01" db="EMBL/GenBank/DDBJ databases">
        <title>Draft genome sequence of Methylobacterium oxalidis strain NBRC 107715.</title>
        <authorList>
            <person name="Sun Q."/>
            <person name="Mori K."/>
        </authorList>
    </citation>
    <scope>NUCLEOTIDE SEQUENCE</scope>
    <source>
        <strain evidence="2">NBRC 107715</strain>
    </source>
</reference>
<name>A0A512JA28_9HYPH</name>
<comment type="caution">
    <text evidence="1">The sequence shown here is derived from an EMBL/GenBank/DDBJ whole genome shotgun (WGS) entry which is preliminary data.</text>
</comment>
<evidence type="ECO:0000313" key="4">
    <source>
        <dbReference type="Proteomes" id="UP001156856"/>
    </source>
</evidence>
<accession>A0A512JA28</accession>
<dbReference type="Proteomes" id="UP000321960">
    <property type="component" value="Unassembled WGS sequence"/>
</dbReference>
<dbReference type="Proteomes" id="UP001156856">
    <property type="component" value="Unassembled WGS sequence"/>
</dbReference>
<dbReference type="AlphaFoldDB" id="A0A512JA28"/>
<proteinExistence type="predicted"/>
<dbReference type="EMBL" id="BSPK01000018">
    <property type="protein sequence ID" value="GLS62938.1"/>
    <property type="molecule type" value="Genomic_DNA"/>
</dbReference>
<protein>
    <submittedName>
        <fullName evidence="1">Uncharacterized protein</fullName>
    </submittedName>
</protein>
<reference evidence="1 3" key="3">
    <citation type="submission" date="2019-07" db="EMBL/GenBank/DDBJ databases">
        <title>Whole genome shotgun sequence of Methylobacterium oxalidis NBRC 107715.</title>
        <authorList>
            <person name="Hosoyama A."/>
            <person name="Uohara A."/>
            <person name="Ohji S."/>
            <person name="Ichikawa N."/>
        </authorList>
    </citation>
    <scope>NUCLEOTIDE SEQUENCE [LARGE SCALE GENOMIC DNA]</scope>
    <source>
        <strain evidence="1 3">NBRC 107715</strain>
    </source>
</reference>
<reference evidence="4" key="2">
    <citation type="journal article" date="2019" name="Int. J. Syst. Evol. Microbiol.">
        <title>The Global Catalogue of Microorganisms (GCM) 10K type strain sequencing project: providing services to taxonomists for standard genome sequencing and annotation.</title>
        <authorList>
            <consortium name="The Broad Institute Genomics Platform"/>
            <consortium name="The Broad Institute Genome Sequencing Center for Infectious Disease"/>
            <person name="Wu L."/>
            <person name="Ma J."/>
        </authorList>
    </citation>
    <scope>NUCLEOTIDE SEQUENCE [LARGE SCALE GENOMIC DNA]</scope>
    <source>
        <strain evidence="4">NBRC 107715</strain>
    </source>
</reference>
<sequence length="109" mass="11737">MAHNRLDPGCRPGIACNPVLEGTRRGDTMTDAGARPNLRAGVAERERVLRRIAETLEVSLADFSEVTVRVGSAEPSAAECSDLLAAFHRIPDPDLRRRCLGLVRAFGAA</sequence>